<evidence type="ECO:0000256" key="6">
    <source>
        <dbReference type="ARBA" id="ARBA00022723"/>
    </source>
</evidence>
<dbReference type="InterPro" id="IPR017972">
    <property type="entry name" value="Cyt_P450_CS"/>
</dbReference>
<organism evidence="16">
    <name type="scientific">Locusta migratoria</name>
    <name type="common">Migratory locust</name>
    <dbReference type="NCBI Taxonomy" id="7004"/>
    <lineage>
        <taxon>Eukaryota</taxon>
        <taxon>Metazoa</taxon>
        <taxon>Ecdysozoa</taxon>
        <taxon>Arthropoda</taxon>
        <taxon>Hexapoda</taxon>
        <taxon>Insecta</taxon>
        <taxon>Pterygota</taxon>
        <taxon>Neoptera</taxon>
        <taxon>Polyneoptera</taxon>
        <taxon>Orthoptera</taxon>
        <taxon>Caelifera</taxon>
        <taxon>Acrididea</taxon>
        <taxon>Acridomorpha</taxon>
        <taxon>Acridoidea</taxon>
        <taxon>Acrididae</taxon>
        <taxon>Oedipodinae</taxon>
        <taxon>Locusta</taxon>
    </lineage>
</organism>
<dbReference type="AlphaFoldDB" id="A0A6F8GZI9"/>
<keyword evidence="8" id="KW-0492">Microsome</keyword>
<evidence type="ECO:0000256" key="14">
    <source>
        <dbReference type="RuleBase" id="RU000461"/>
    </source>
</evidence>
<dbReference type="GO" id="GO:0016705">
    <property type="term" value="F:oxidoreductase activity, acting on paired donors, with incorporation or reduction of molecular oxygen"/>
    <property type="evidence" value="ECO:0007669"/>
    <property type="project" value="InterPro"/>
</dbReference>
<keyword evidence="7" id="KW-0256">Endoplasmic reticulum</keyword>
<evidence type="ECO:0000256" key="7">
    <source>
        <dbReference type="ARBA" id="ARBA00022824"/>
    </source>
</evidence>
<protein>
    <submittedName>
        <fullName evidence="16">CYP450</fullName>
    </submittedName>
</protein>
<comment type="cofactor">
    <cofactor evidence="1 13">
        <name>heme</name>
        <dbReference type="ChEBI" id="CHEBI:30413"/>
    </cofactor>
</comment>
<keyword evidence="12 15" id="KW-0472">Membrane</keyword>
<feature type="transmembrane region" description="Helical" evidence="15">
    <location>
        <begin position="7"/>
        <end position="27"/>
    </location>
</feature>
<keyword evidence="5 13" id="KW-0349">Heme</keyword>
<name>A0A6F8GZI9_LOCMI</name>
<evidence type="ECO:0000256" key="2">
    <source>
        <dbReference type="ARBA" id="ARBA00004174"/>
    </source>
</evidence>
<keyword evidence="15" id="KW-1133">Transmembrane helix</keyword>
<evidence type="ECO:0000256" key="1">
    <source>
        <dbReference type="ARBA" id="ARBA00001971"/>
    </source>
</evidence>
<evidence type="ECO:0000256" key="4">
    <source>
        <dbReference type="ARBA" id="ARBA00010617"/>
    </source>
</evidence>
<evidence type="ECO:0000256" key="3">
    <source>
        <dbReference type="ARBA" id="ARBA00004406"/>
    </source>
</evidence>
<dbReference type="EMBL" id="KY852421">
    <property type="protein sequence ID" value="AVL92859.1"/>
    <property type="molecule type" value="mRNA"/>
</dbReference>
<dbReference type="FunFam" id="1.10.630.10:FF:000042">
    <property type="entry name" value="Cytochrome P450"/>
    <property type="match status" value="1"/>
</dbReference>
<evidence type="ECO:0000256" key="9">
    <source>
        <dbReference type="ARBA" id="ARBA00023002"/>
    </source>
</evidence>
<dbReference type="GO" id="GO:0020037">
    <property type="term" value="F:heme binding"/>
    <property type="evidence" value="ECO:0007669"/>
    <property type="project" value="InterPro"/>
</dbReference>
<evidence type="ECO:0000256" key="12">
    <source>
        <dbReference type="ARBA" id="ARBA00023136"/>
    </source>
</evidence>
<keyword evidence="9 14" id="KW-0560">Oxidoreductase</keyword>
<keyword evidence="15" id="KW-0812">Transmembrane</keyword>
<dbReference type="CDD" id="cd11056">
    <property type="entry name" value="CYP6-like"/>
    <property type="match status" value="1"/>
</dbReference>
<evidence type="ECO:0000256" key="5">
    <source>
        <dbReference type="ARBA" id="ARBA00022617"/>
    </source>
</evidence>
<reference evidence="16" key="2">
    <citation type="journal article" date="2020" name="Int. J. Biol. Macromol.">
        <title>Transcriptome analysis of antennal cytochrome P450s and their transcriptional responses to plant and locust volatiles in Locusta migratoria.</title>
        <authorList>
            <person name="Wu H."/>
            <person name="Liu Y."/>
            <person name="Shi X."/>
            <person name="Zhang X."/>
            <person name="Ye C."/>
            <person name="Zhu K.Y."/>
            <person name="Zhu F."/>
            <person name="Zhang J."/>
            <person name="Ma E."/>
        </authorList>
    </citation>
    <scope>NUCLEOTIDE SEQUENCE</scope>
    <source>
        <strain evidence="16">Locust strain-D7</strain>
    </source>
</reference>
<feature type="binding site" description="axial binding residue" evidence="13">
    <location>
        <position position="461"/>
    </location>
    <ligand>
        <name>heme</name>
        <dbReference type="ChEBI" id="CHEBI:30413"/>
    </ligand>
    <ligandPart>
        <name>Fe</name>
        <dbReference type="ChEBI" id="CHEBI:18248"/>
    </ligandPart>
</feature>
<dbReference type="Pfam" id="PF00067">
    <property type="entry name" value="p450"/>
    <property type="match status" value="1"/>
</dbReference>
<dbReference type="InterPro" id="IPR050476">
    <property type="entry name" value="Insect_CytP450_Detox"/>
</dbReference>
<comment type="similarity">
    <text evidence="4 14">Belongs to the cytochrome P450 family.</text>
</comment>
<dbReference type="PANTHER" id="PTHR24292">
    <property type="entry name" value="CYTOCHROME P450"/>
    <property type="match status" value="1"/>
</dbReference>
<evidence type="ECO:0000313" key="16">
    <source>
        <dbReference type="EMBL" id="AVL92859.1"/>
    </source>
</evidence>
<evidence type="ECO:0000256" key="8">
    <source>
        <dbReference type="ARBA" id="ARBA00022848"/>
    </source>
</evidence>
<dbReference type="PRINTS" id="PR00385">
    <property type="entry name" value="P450"/>
</dbReference>
<proteinExistence type="evidence at transcript level"/>
<dbReference type="Gene3D" id="1.10.630.10">
    <property type="entry name" value="Cytochrome P450"/>
    <property type="match status" value="1"/>
</dbReference>
<dbReference type="PROSITE" id="PS00086">
    <property type="entry name" value="CYTOCHROME_P450"/>
    <property type="match status" value="1"/>
</dbReference>
<dbReference type="InterPro" id="IPR036396">
    <property type="entry name" value="Cyt_P450_sf"/>
</dbReference>
<dbReference type="GO" id="GO:0005789">
    <property type="term" value="C:endoplasmic reticulum membrane"/>
    <property type="evidence" value="ECO:0007669"/>
    <property type="project" value="UniProtKB-SubCell"/>
</dbReference>
<dbReference type="GO" id="GO:0005506">
    <property type="term" value="F:iron ion binding"/>
    <property type="evidence" value="ECO:0007669"/>
    <property type="project" value="InterPro"/>
</dbReference>
<accession>A0A6F8GZI9</accession>
<evidence type="ECO:0000256" key="13">
    <source>
        <dbReference type="PIRSR" id="PIRSR602401-1"/>
    </source>
</evidence>
<comment type="subcellular location">
    <subcellularLocation>
        <location evidence="3">Endoplasmic reticulum membrane</location>
        <topology evidence="3">Peripheral membrane protein</topology>
    </subcellularLocation>
    <subcellularLocation>
        <location evidence="2">Microsome membrane</location>
        <topology evidence="2">Peripheral membrane protein</topology>
    </subcellularLocation>
</comment>
<evidence type="ECO:0000256" key="15">
    <source>
        <dbReference type="SAM" id="Phobius"/>
    </source>
</evidence>
<dbReference type="SUPFAM" id="SSF48264">
    <property type="entry name" value="Cytochrome P450"/>
    <property type="match status" value="1"/>
</dbReference>
<dbReference type="InterPro" id="IPR001128">
    <property type="entry name" value="Cyt_P450"/>
</dbReference>
<evidence type="ECO:0000256" key="10">
    <source>
        <dbReference type="ARBA" id="ARBA00023004"/>
    </source>
</evidence>
<dbReference type="PRINTS" id="PR00463">
    <property type="entry name" value="EP450I"/>
</dbReference>
<dbReference type="InterPro" id="IPR002401">
    <property type="entry name" value="Cyt_P450_E_grp-I"/>
</dbReference>
<sequence length="519" mass="59688">MGVYAESCLTELLVALSLAVVALYVWFSRCYQYWHQKGVPYLEPQFPFGNIYKSFVGQQSMPMDVTDAYRQFKGKRFGGMYFFNRPALVVVDPDLIRTILVKDFWSFQDRGIKVDESDPLTRHLFLLGGNKWRRLRVKLTPTFTSGKMKMMFQTMLDCGRELAAVLEEPASRGQVVEMREVGARYATDIIASVAFGIDVNCQRNPEAAFRQWGRKIFETSPLRTVQSVLNAINPSSVKLIRLLRGESDVSKYFRKMVSDTVAYREENNVSRNDFMHLLIQLKNKGCIDSDKPGGQREKDEEDAWKLSIDDVAAQAFVFFLAGFETSSTTMSFALHELAHHPDIQARLQEEIDAVLKQHDGQMTYDAINSMQYLDKVVAETLRKYPPVVILNRENNVEYKIPDSDVVLDKGTPIMIPVYGLQHDPDYFPEPERFDPERFSEEQKAQRHPYVYLPFGEGPRICIGMRFGLLQTKVALIYLLSRFTFEPSEKSVRHLTFEPRSFVLMPKGGIQLRIGNRKQL</sequence>
<keyword evidence="10 13" id="KW-0408">Iron</keyword>
<dbReference type="GO" id="GO:0004497">
    <property type="term" value="F:monooxygenase activity"/>
    <property type="evidence" value="ECO:0007669"/>
    <property type="project" value="UniProtKB-KW"/>
</dbReference>
<reference evidence="16" key="1">
    <citation type="submission" date="2017-03" db="EMBL/GenBank/DDBJ databases">
        <authorList>
            <person name="Zhang X.Y."/>
            <person name="Li Y.H."/>
            <person name="Kang X.L."/>
            <person name="Wu H.H."/>
            <person name="Yu R.R."/>
            <person name="Guo Y.Q."/>
            <person name="Wang J.X."/>
            <person name="Zhang J.Z."/>
            <person name="Ma E.B."/>
        </authorList>
    </citation>
    <scope>NUCLEOTIDE SEQUENCE</scope>
    <source>
        <strain evidence="16">Locust strain-D7</strain>
    </source>
</reference>
<keyword evidence="11 14" id="KW-0503">Monooxygenase</keyword>
<keyword evidence="6 13" id="KW-0479">Metal-binding</keyword>
<evidence type="ECO:0000256" key="11">
    <source>
        <dbReference type="ARBA" id="ARBA00023033"/>
    </source>
</evidence>
<dbReference type="PANTHER" id="PTHR24292:SF100">
    <property type="entry name" value="CYTOCHROME P450 6A16, ISOFORM B-RELATED"/>
    <property type="match status" value="1"/>
</dbReference>